<feature type="coiled-coil region" evidence="6">
    <location>
        <begin position="1017"/>
        <end position="1055"/>
    </location>
</feature>
<feature type="region of interest" description="Disordered" evidence="7">
    <location>
        <begin position="1"/>
        <end position="66"/>
    </location>
</feature>
<keyword evidence="12" id="KW-1185">Reference proteome</keyword>
<dbReference type="InterPro" id="IPR021418">
    <property type="entry name" value="THO_THOC2_C"/>
</dbReference>
<evidence type="ECO:0000256" key="7">
    <source>
        <dbReference type="SAM" id="MobiDB-lite"/>
    </source>
</evidence>
<feature type="region of interest" description="Disordered" evidence="7">
    <location>
        <begin position="1347"/>
        <end position="1687"/>
    </location>
</feature>
<sequence>MRRLRTSTKAQTAGAVIATTATKSGSGGGGGSTSSTGGITPHADIRQTRSNSGGSGGTSGDITNSNSTGSVGITVTTIVAATTTTVSRQKHNMDAKLSGDVFKNFEKTGKSEFLKFLKQQVKENDNPIFGKNDEFKFGISRAIYDLLWHGLRCTLKKDTVLNTLADVVTLHTDFPSVILDIVNILDAETSLMTDGIQEERLMFSQIVKDLDKVISDKLIKERLEIDTLQDVGIVKNKVFYTKFIKIKTKLYYKQRRFNLFREESEGYAKLITELNQDFEEDATATSIMDIIKSLIGCFNLDPNRVLDIIIESFETRSERRHLFIPLLRAYMPNGSIICEVLGYKFRYFAETRTPRSLFHVCSLLLKYGVIELHDIYQWLTPVDKSIISEWESDLSEAKEFVRKLNIIVTNKDKEQVEPEIEKPYDVEKYYANQKFGLCEGLLKVGDWENAYKIIKKLPEQSVIVHEPIARALAELIHISIDYVYTDKCFKANSRRSKLTDDKKLLQKIQAREFSQLRNYTIPMVIALGPAMHYDTVLMYKLIRILRTIMTDMGVDSLNAPPPNTESETLYFEVMTVIDAAILPALSYLDCNCPMAEEIWTVLKFFPYHFRYSLYARWKNDTYLVHPVLIRRRGLAHKNIKALMKRVSKENVKPVGRLIGKLSHCAPGFLFDYILLQIQIYDNLIGPVVDSLKYLTSLSFDCLGYCLIEALAMADRDRFKHDGTSISLWLQSLASFCGAIFKKYNIELSGLLQYVANQLKSQKSLDLLILKEIVQKMAGVESAEEMTNEHLNAMCGGELLRGEAGYFSQVRNTKKSSQRLKDALANNDLAVAICLLMAQQKHCVIYRETAQSHLKLVGKLYDQCQDTLVQFGTFLGSTYSVDEYVERLPSIIAMLQEYHINADVAFFLARPMFTHQINQKYDQLRKADPNAKKLTTNQKLQKYLEATNLIMNPIVESVRPLHGPKVWEDISPQFLVTFWSLSMYDLQVPAESYQKEISKLKQLSLQAAESKDSNASKNKKEQERYIALMDKLQDERKKQQEHVDKILQRLQQQKDNWFLSRSAKSAKNETITQFLQLCLFPRCTFTALDALYCAKFVHTIHNLKAANFSTLLCYDRIFCDITYSVTSCTENEATRYGRFLCAMLETVMRWHADQAVFNKECANYPGFVTKFRVSNQFSEANDHVGYENYRHVCHKWHYKITKAIVFCLDSKDYMQIRNALIILMRILPHYPVLAKLAQIIERKVEKVREEEKNKRPDLFVIASSYIGQLKTKAAQMIKESDFHQVTERQLRVESAAAAAIAAGNTISAAQIVNAVAQINANATTNSASANANVVSLVDAANKTATTVQPAAHREVTPVTAKQVSNGDVKGEKREKEKQPKQIIKMEREPITSNISNNSPIELDTRSSTVVINERSSEHGDRHSSSRSLKDVKKEERTRERERERERENQREREKERERELREREREKEREREQRERERELRELREREREHRSHNDELDLSGGGGGGVGGGSAGGTLTSGSTMISTRSKRDKRRGEERYRLESPAVEHIEVMENKHEHHEYERERDRERERERARDLSSVSNESNGSSMHRRSQDIIEYDKDTKRRKVEAASTTASSNSKKQVLDDLLENTKKERGVKNKERKEKLSEEEKDARKERKMGRKRERLEENTNTEHKRRREVQNGDDDLRERDKYHTRVIKIFYFNVYFTFL</sequence>
<dbReference type="PANTHER" id="PTHR21597">
    <property type="entry name" value="THO2 PROTEIN"/>
    <property type="match status" value="1"/>
</dbReference>
<organism evidence="11 12">
    <name type="scientific">Ceratitis capitata</name>
    <name type="common">Mediterranean fruit fly</name>
    <name type="synonym">Tephritis capitata</name>
    <dbReference type="NCBI Taxonomy" id="7213"/>
    <lineage>
        <taxon>Eukaryota</taxon>
        <taxon>Metazoa</taxon>
        <taxon>Ecdysozoa</taxon>
        <taxon>Arthropoda</taxon>
        <taxon>Hexapoda</taxon>
        <taxon>Insecta</taxon>
        <taxon>Pterygota</taxon>
        <taxon>Neoptera</taxon>
        <taxon>Endopterygota</taxon>
        <taxon>Diptera</taxon>
        <taxon>Brachycera</taxon>
        <taxon>Muscomorpha</taxon>
        <taxon>Tephritoidea</taxon>
        <taxon>Tephritidae</taxon>
        <taxon>Ceratitis</taxon>
        <taxon>Ceratitis</taxon>
    </lineage>
</organism>
<evidence type="ECO:0000313" key="11">
    <source>
        <dbReference type="EMBL" id="CAD6999590.1"/>
    </source>
</evidence>
<name>A0A811ULD2_CERCA</name>
<evidence type="ECO:0000259" key="8">
    <source>
        <dbReference type="Pfam" id="PF11262"/>
    </source>
</evidence>
<dbReference type="GO" id="GO:0006406">
    <property type="term" value="P:mRNA export from nucleus"/>
    <property type="evidence" value="ECO:0007669"/>
    <property type="project" value="InterPro"/>
</dbReference>
<dbReference type="Pfam" id="PF16134">
    <property type="entry name" value="THOC2_N"/>
    <property type="match status" value="2"/>
</dbReference>
<dbReference type="Proteomes" id="UP000606786">
    <property type="component" value="Unassembled WGS sequence"/>
</dbReference>
<comment type="caution">
    <text evidence="11">The sequence shown here is derived from an EMBL/GenBank/DDBJ whole genome shotgun (WGS) entry which is preliminary data.</text>
</comment>
<keyword evidence="4" id="KW-0539">Nucleus</keyword>
<feature type="compositionally biased region" description="Basic and acidic residues" evidence="7">
    <location>
        <begin position="1627"/>
        <end position="1653"/>
    </location>
</feature>
<evidence type="ECO:0000256" key="5">
    <source>
        <dbReference type="ARBA" id="ARBA00047033"/>
    </source>
</evidence>
<evidence type="ECO:0000256" key="4">
    <source>
        <dbReference type="ARBA" id="ARBA00023242"/>
    </source>
</evidence>
<dbReference type="Pfam" id="PF11262">
    <property type="entry name" value="Tho2"/>
    <property type="match status" value="1"/>
</dbReference>
<feature type="compositionally biased region" description="Gly residues" evidence="7">
    <location>
        <begin position="1499"/>
        <end position="1512"/>
    </location>
</feature>
<dbReference type="GO" id="GO:0000445">
    <property type="term" value="C:THO complex part of transcription export complex"/>
    <property type="evidence" value="ECO:0007669"/>
    <property type="project" value="TreeGrafter"/>
</dbReference>
<comment type="subcellular location">
    <subcellularLocation>
        <location evidence="1">Nucleus</location>
    </subcellularLocation>
</comment>
<dbReference type="EMBL" id="CAJHJT010000012">
    <property type="protein sequence ID" value="CAD6999590.1"/>
    <property type="molecule type" value="Genomic_DNA"/>
</dbReference>
<feature type="compositionally biased region" description="Basic and acidic residues" evidence="7">
    <location>
        <begin position="1662"/>
        <end position="1687"/>
    </location>
</feature>
<feature type="compositionally biased region" description="Basic and acidic residues" evidence="7">
    <location>
        <begin position="1590"/>
        <end position="1601"/>
    </location>
</feature>
<feature type="compositionally biased region" description="Low complexity" evidence="7">
    <location>
        <begin position="1576"/>
        <end position="1586"/>
    </location>
</feature>
<evidence type="ECO:0000313" key="12">
    <source>
        <dbReference type="Proteomes" id="UP000606786"/>
    </source>
</evidence>
<dbReference type="GO" id="GO:0006397">
    <property type="term" value="P:mRNA processing"/>
    <property type="evidence" value="ECO:0007669"/>
    <property type="project" value="InterPro"/>
</dbReference>
<evidence type="ECO:0000256" key="3">
    <source>
        <dbReference type="ARBA" id="ARBA00019596"/>
    </source>
</evidence>
<feature type="compositionally biased region" description="Basic and acidic residues" evidence="7">
    <location>
        <begin position="1531"/>
        <end position="1574"/>
    </location>
</feature>
<evidence type="ECO:0000256" key="6">
    <source>
        <dbReference type="SAM" id="Coils"/>
    </source>
</evidence>
<comment type="subunit">
    <text evidence="5">Component of the THO subcomplex, which is composed of THOC1, THOC2, THOC3, THOC5, THOC6 and THOC7. The THO subcomplex interacts with DDX39B to form the THO-DDX39B complex which multimerizes into a 28-subunit tetrameric assembly. Component of the transcription/export (TREX) complex at least composed of ALYREF/THOC4, DDX39B, SARNP/CIP29, CHTOP and the THO subcomplex; in the complex interacts with THOC1, THOC3, THOC5, THOC7 and DDX39B. TREX seems to have a dynamic structure involving ATP-dependent remodeling. Interacts with POLDIP3 and ZC3H11A.</text>
</comment>
<feature type="compositionally biased region" description="Polar residues" evidence="7">
    <location>
        <begin position="1389"/>
        <end position="1409"/>
    </location>
</feature>
<dbReference type="OrthoDB" id="29024at2759"/>
<comment type="similarity">
    <text evidence="2">Belongs to the THOC2 family.</text>
</comment>
<evidence type="ECO:0000259" key="10">
    <source>
        <dbReference type="Pfam" id="PF16134"/>
    </source>
</evidence>
<dbReference type="InterPro" id="IPR032302">
    <property type="entry name" value="THOC2_N"/>
</dbReference>
<evidence type="ECO:0000256" key="2">
    <source>
        <dbReference type="ARBA" id="ARBA00007857"/>
    </source>
</evidence>
<gene>
    <name evidence="11" type="ORF">CCAP1982_LOCUS8114</name>
</gene>
<feature type="domain" description="THO complex subunitTHOC2 C-terminal" evidence="8">
    <location>
        <begin position="966"/>
        <end position="1268"/>
    </location>
</feature>
<dbReference type="PANTHER" id="PTHR21597:SF0">
    <property type="entry name" value="THO COMPLEX SUBUNIT 2"/>
    <property type="match status" value="1"/>
</dbReference>
<dbReference type="Pfam" id="PF11732">
    <property type="entry name" value="Thoc2"/>
    <property type="match status" value="1"/>
</dbReference>
<evidence type="ECO:0000256" key="1">
    <source>
        <dbReference type="ARBA" id="ARBA00004123"/>
    </source>
</evidence>
<feature type="domain" description="THO complex subunit 2 N-terminal" evidence="10">
    <location>
        <begin position="522"/>
        <end position="656"/>
    </location>
</feature>
<protein>
    <recommendedName>
        <fullName evidence="3">THO complex subunit 2</fullName>
    </recommendedName>
</protein>
<accession>A0A811ULD2</accession>
<proteinExistence type="inferred from homology"/>
<evidence type="ECO:0000259" key="9">
    <source>
        <dbReference type="Pfam" id="PF11732"/>
    </source>
</evidence>
<feature type="compositionally biased region" description="Basic and acidic residues" evidence="7">
    <location>
        <begin position="1367"/>
        <end position="1388"/>
    </location>
</feature>
<feature type="domain" description="THO complex subunit 2 N-terminal" evidence="10">
    <location>
        <begin position="99"/>
        <end position="506"/>
    </location>
</feature>
<keyword evidence="6" id="KW-0175">Coiled coil</keyword>
<reference evidence="11" key="1">
    <citation type="submission" date="2020-11" db="EMBL/GenBank/DDBJ databases">
        <authorList>
            <person name="Whitehead M."/>
        </authorList>
    </citation>
    <scope>NUCLEOTIDE SEQUENCE</scope>
    <source>
        <strain evidence="11">EGII</strain>
    </source>
</reference>
<dbReference type="InterPro" id="IPR021726">
    <property type="entry name" value="THO_THOC2_N"/>
</dbReference>
<feature type="domain" description="THO complex subunitTHOC2 N-terminal" evidence="9">
    <location>
        <begin position="658"/>
        <end position="733"/>
    </location>
</feature>
<dbReference type="GO" id="GO:0003729">
    <property type="term" value="F:mRNA binding"/>
    <property type="evidence" value="ECO:0007669"/>
    <property type="project" value="TreeGrafter"/>
</dbReference>
<feature type="compositionally biased region" description="Basic and acidic residues" evidence="7">
    <location>
        <begin position="1413"/>
        <end position="1495"/>
    </location>
</feature>
<dbReference type="InterPro" id="IPR040007">
    <property type="entry name" value="Tho2"/>
</dbReference>